<reference evidence="2" key="1">
    <citation type="submission" date="2021-01" db="EMBL/GenBank/DDBJ databases">
        <authorList>
            <person name="Corre E."/>
            <person name="Pelletier E."/>
            <person name="Niang G."/>
            <person name="Scheremetjew M."/>
            <person name="Finn R."/>
            <person name="Kale V."/>
            <person name="Holt S."/>
            <person name="Cochrane G."/>
            <person name="Meng A."/>
            <person name="Brown T."/>
            <person name="Cohen L."/>
        </authorList>
    </citation>
    <scope>NUCLEOTIDE SEQUENCE</scope>
    <source>
        <strain evidence="2">Isolate 1302-5</strain>
    </source>
</reference>
<accession>A0A7S4I5Z1</accession>
<feature type="region of interest" description="Disordered" evidence="1">
    <location>
        <begin position="1"/>
        <end position="31"/>
    </location>
</feature>
<name>A0A7S4I5Z1_9STRA</name>
<feature type="region of interest" description="Disordered" evidence="1">
    <location>
        <begin position="58"/>
        <end position="77"/>
    </location>
</feature>
<gene>
    <name evidence="2" type="ORF">OAUR00152_LOCUS7823</name>
</gene>
<feature type="compositionally biased region" description="Polar residues" evidence="1">
    <location>
        <begin position="567"/>
        <end position="578"/>
    </location>
</feature>
<feature type="region of interest" description="Disordered" evidence="1">
    <location>
        <begin position="546"/>
        <end position="578"/>
    </location>
</feature>
<organism evidence="2">
    <name type="scientific">Odontella aurita</name>
    <dbReference type="NCBI Taxonomy" id="265563"/>
    <lineage>
        <taxon>Eukaryota</taxon>
        <taxon>Sar</taxon>
        <taxon>Stramenopiles</taxon>
        <taxon>Ochrophyta</taxon>
        <taxon>Bacillariophyta</taxon>
        <taxon>Mediophyceae</taxon>
        <taxon>Biddulphiophycidae</taxon>
        <taxon>Eupodiscales</taxon>
        <taxon>Odontellaceae</taxon>
        <taxon>Odontella</taxon>
    </lineage>
</organism>
<proteinExistence type="predicted"/>
<evidence type="ECO:0000256" key="1">
    <source>
        <dbReference type="SAM" id="MobiDB-lite"/>
    </source>
</evidence>
<dbReference type="AlphaFoldDB" id="A0A7S4I5Z1"/>
<protein>
    <submittedName>
        <fullName evidence="2">Uncharacterized protein</fullName>
    </submittedName>
</protein>
<sequence length="629" mass="69331">MSKRAPDCSLAPATVKQQKRRKTNRDPDAGVPVIKGCPAHLVPLLLEAVKARRKYLSLSKAEGSSRTEDTMASSAPERNTFRTSTVKDRLLMRLMRNSENKESGDHVVIRKAAEEAEVACGGFLRALRSEESANGRRPPHQRSTVGEEVEKSVSVSCLTFLMDLLYGLSTKLTTRRASLQLTGELLRRSSNCRECFTKAECIRRFLNFVGNVSNEKCSGDRRNFTAESIQRDSLVLLDGLSIKFGEFYPRLAVAARYLKERTGVVMCHKPADMDEEITGSVGMVNLRRIRDIALQCGERECTRVRRILDRADGCFEVLVPCFQQENRPELVVALGEKESVTVGTECGNKSDLATWSDDDVDWEEGEGIADSASCSDGADSNISDLARAATAVDHEQAVDRTMVMMRSAGVMGDGLEINFDSDRKEEELFVGAMHNDGGTSRSAAEDSARATLQKCVESLSHHFTRLGHWVDSLVSADNMVDQERSQNDSLALNAFTASSLVLMPAALRQKRSQLLRSLVNLKSEVSRCLAAASKLSIFPERQKPSSAIQGAARQTVPQRASVHENSRSASSPNGPEVAMSSSLLRSALGIKRQDRESIRSRLLSKHKVRPTNGVVAKRTSRVQIKIRKT</sequence>
<evidence type="ECO:0000313" key="2">
    <source>
        <dbReference type="EMBL" id="CAE2219614.1"/>
    </source>
</evidence>
<dbReference type="EMBL" id="HBKQ01011599">
    <property type="protein sequence ID" value="CAE2219614.1"/>
    <property type="molecule type" value="Transcribed_RNA"/>
</dbReference>